<keyword evidence="3 6" id="KW-0808">Transferase</keyword>
<reference evidence="8 9" key="1">
    <citation type="submission" date="2018-06" db="EMBL/GenBank/DDBJ databases">
        <title>Genomic Encyclopedia of Type Strains, Phase IV (KMG-IV): sequencing the most valuable type-strain genomes for metagenomic binning, comparative biology and taxonomic classification.</title>
        <authorList>
            <person name="Goeker M."/>
        </authorList>
    </citation>
    <scope>NUCLEOTIDE SEQUENCE [LARGE SCALE GENOMIC DNA]</scope>
    <source>
        <strain evidence="8 9">DSM 25619</strain>
    </source>
</reference>
<feature type="domain" description="Rhodanese" evidence="7">
    <location>
        <begin position="22"/>
        <end position="139"/>
    </location>
</feature>
<sequence>MGNEMTPEEIFVSPQWVKDRQKTTGLKIVDGSWYMPATKRNCAEEFEQVHIPGAVFFDQDKIVDPSSSFPHTVPSPEVFAEAVGKLGISANDEIVIYETGDLFAAPRVWWLFHIMGAKKLHILRGGIAAWQAERFETESGKAAPAAVEFKPDYAVDKVVFIEEMVLIAKHAKAHIVDARSAERFTGAVPEPRVNVRSGSIPGSKNMPFGSLVENGGFKSLDTMKLLFDAQGVKKDKPVVTTCGSGVTAAVLFLALNMLGYENVRLYDGSWTEWGTVT</sequence>
<dbReference type="Pfam" id="PF00581">
    <property type="entry name" value="Rhodanese"/>
    <property type="match status" value="2"/>
</dbReference>
<dbReference type="SUPFAM" id="SSF52821">
    <property type="entry name" value="Rhodanese/Cell cycle control phosphatase"/>
    <property type="match status" value="2"/>
</dbReference>
<name>A0A366E2B4_9HYPH</name>
<comment type="caution">
    <text evidence="8">The sequence shown here is derived from an EMBL/GenBank/DDBJ whole genome shotgun (WGS) entry which is preliminary data.</text>
</comment>
<keyword evidence="8" id="KW-0670">Pyruvate</keyword>
<evidence type="ECO:0000313" key="8">
    <source>
        <dbReference type="EMBL" id="RBO95558.1"/>
    </source>
</evidence>
<evidence type="ECO:0000259" key="7">
    <source>
        <dbReference type="PROSITE" id="PS50206"/>
    </source>
</evidence>
<dbReference type="GO" id="GO:0005737">
    <property type="term" value="C:cytoplasm"/>
    <property type="evidence" value="ECO:0007669"/>
    <property type="project" value="UniProtKB-SubCell"/>
</dbReference>
<dbReference type="EMBL" id="QNRH01000003">
    <property type="protein sequence ID" value="RBO95558.1"/>
    <property type="molecule type" value="Genomic_DNA"/>
</dbReference>
<dbReference type="SMART" id="SM00450">
    <property type="entry name" value="RHOD"/>
    <property type="match status" value="2"/>
</dbReference>
<dbReference type="FunFam" id="3.40.250.10:FF:000001">
    <property type="entry name" value="Sulfurtransferase"/>
    <property type="match status" value="1"/>
</dbReference>
<dbReference type="PANTHER" id="PTHR11364:SF27">
    <property type="entry name" value="SULFURTRANSFERASE"/>
    <property type="match status" value="1"/>
</dbReference>
<organism evidence="8 9">
    <name type="scientific">Pseudochrobactrum asaccharolyticum</name>
    <dbReference type="NCBI Taxonomy" id="354351"/>
    <lineage>
        <taxon>Bacteria</taxon>
        <taxon>Pseudomonadati</taxon>
        <taxon>Pseudomonadota</taxon>
        <taxon>Alphaproteobacteria</taxon>
        <taxon>Hyphomicrobiales</taxon>
        <taxon>Brucellaceae</taxon>
        <taxon>Pseudochrobactrum</taxon>
    </lineage>
</organism>
<dbReference type="Gene3D" id="3.40.250.10">
    <property type="entry name" value="Rhodanese-like domain"/>
    <property type="match status" value="2"/>
</dbReference>
<protein>
    <recommendedName>
        <fullName evidence="6">Sulfurtransferase</fullName>
    </recommendedName>
</protein>
<feature type="domain" description="Rhodanese" evidence="7">
    <location>
        <begin position="169"/>
        <end position="275"/>
    </location>
</feature>
<proteinExistence type="predicted"/>
<dbReference type="AlphaFoldDB" id="A0A366E2B4"/>
<dbReference type="PROSITE" id="PS00683">
    <property type="entry name" value="RHODANESE_2"/>
    <property type="match status" value="1"/>
</dbReference>
<dbReference type="Proteomes" id="UP000252893">
    <property type="component" value="Unassembled WGS sequence"/>
</dbReference>
<dbReference type="PROSITE" id="PS50206">
    <property type="entry name" value="RHODANESE_3"/>
    <property type="match status" value="2"/>
</dbReference>
<evidence type="ECO:0000256" key="6">
    <source>
        <dbReference type="RuleBase" id="RU000507"/>
    </source>
</evidence>
<dbReference type="CDD" id="cd01448">
    <property type="entry name" value="TST_Repeat_1"/>
    <property type="match status" value="1"/>
</dbReference>
<comment type="catalytic activity">
    <reaction evidence="5">
        <text>2-oxo-3-sulfanylpropanoate + [thioredoxin]-dithiol = [thioredoxin]-disulfide + hydrogen sulfide + pyruvate + H(+)</text>
        <dbReference type="Rhea" id="RHEA:21740"/>
        <dbReference type="Rhea" id="RHEA-COMP:10698"/>
        <dbReference type="Rhea" id="RHEA-COMP:10700"/>
        <dbReference type="ChEBI" id="CHEBI:15361"/>
        <dbReference type="ChEBI" id="CHEBI:15378"/>
        <dbReference type="ChEBI" id="CHEBI:29919"/>
        <dbReference type="ChEBI" id="CHEBI:29950"/>
        <dbReference type="ChEBI" id="CHEBI:50058"/>
        <dbReference type="ChEBI" id="CHEBI:57678"/>
        <dbReference type="EC" id="2.8.1.2"/>
    </reaction>
    <physiologicalReaction direction="left-to-right" evidence="5">
        <dbReference type="Rhea" id="RHEA:21741"/>
    </physiologicalReaction>
</comment>
<dbReference type="PANTHER" id="PTHR11364">
    <property type="entry name" value="THIOSULFATE SULFERTANSFERASE"/>
    <property type="match status" value="1"/>
</dbReference>
<keyword evidence="4" id="KW-0677">Repeat</keyword>
<dbReference type="FunFam" id="3.40.250.10:FF:000015">
    <property type="entry name" value="Sulfurtransferase"/>
    <property type="match status" value="1"/>
</dbReference>
<comment type="subcellular location">
    <subcellularLocation>
        <location evidence="1">Cytoplasm</location>
    </subcellularLocation>
</comment>
<keyword evidence="9" id="KW-1185">Reference proteome</keyword>
<dbReference type="PROSITE" id="PS00380">
    <property type="entry name" value="RHODANESE_1"/>
    <property type="match status" value="1"/>
</dbReference>
<dbReference type="GO" id="GO:0016784">
    <property type="term" value="F:3-mercaptopyruvate sulfurtransferase activity"/>
    <property type="evidence" value="ECO:0007669"/>
    <property type="project" value="UniProtKB-EC"/>
</dbReference>
<dbReference type="InterPro" id="IPR036873">
    <property type="entry name" value="Rhodanese-like_dom_sf"/>
</dbReference>
<dbReference type="CDD" id="cd01449">
    <property type="entry name" value="TST_Repeat_2"/>
    <property type="match status" value="1"/>
</dbReference>
<dbReference type="InterPro" id="IPR001307">
    <property type="entry name" value="Thiosulphate_STrfase_CS"/>
</dbReference>
<accession>A0A366E2B4</accession>
<keyword evidence="2" id="KW-0963">Cytoplasm</keyword>
<dbReference type="InterPro" id="IPR045078">
    <property type="entry name" value="TST/MPST-like"/>
</dbReference>
<dbReference type="GO" id="GO:0004792">
    <property type="term" value="F:thiosulfate-cyanide sulfurtransferase activity"/>
    <property type="evidence" value="ECO:0007669"/>
    <property type="project" value="InterPro"/>
</dbReference>
<evidence type="ECO:0000313" key="9">
    <source>
        <dbReference type="Proteomes" id="UP000252893"/>
    </source>
</evidence>
<evidence type="ECO:0000256" key="4">
    <source>
        <dbReference type="ARBA" id="ARBA00022737"/>
    </source>
</evidence>
<evidence type="ECO:0000256" key="3">
    <source>
        <dbReference type="ARBA" id="ARBA00022679"/>
    </source>
</evidence>
<gene>
    <name evidence="8" type="ORF">DFR47_103121</name>
</gene>
<dbReference type="NCBIfam" id="NF008557">
    <property type="entry name" value="PRK11493.1"/>
    <property type="match status" value="1"/>
</dbReference>
<evidence type="ECO:0000256" key="5">
    <source>
        <dbReference type="ARBA" id="ARBA00051793"/>
    </source>
</evidence>
<evidence type="ECO:0000256" key="2">
    <source>
        <dbReference type="ARBA" id="ARBA00022490"/>
    </source>
</evidence>
<evidence type="ECO:0000256" key="1">
    <source>
        <dbReference type="ARBA" id="ARBA00004496"/>
    </source>
</evidence>
<dbReference type="InterPro" id="IPR001763">
    <property type="entry name" value="Rhodanese-like_dom"/>
</dbReference>